<feature type="compositionally biased region" description="Low complexity" evidence="1">
    <location>
        <begin position="402"/>
        <end position="415"/>
    </location>
</feature>
<accession>A0A4S9XYZ8</accession>
<evidence type="ECO:0000256" key="1">
    <source>
        <dbReference type="SAM" id="MobiDB-lite"/>
    </source>
</evidence>
<dbReference type="EMBL" id="QZBT01000032">
    <property type="protein sequence ID" value="THZ85492.1"/>
    <property type="molecule type" value="Genomic_DNA"/>
</dbReference>
<evidence type="ECO:0000313" key="2">
    <source>
        <dbReference type="EMBL" id="THZ85492.1"/>
    </source>
</evidence>
<feature type="compositionally biased region" description="Polar residues" evidence="1">
    <location>
        <begin position="271"/>
        <end position="281"/>
    </location>
</feature>
<sequence>MDKPDPKLDTSVNDALVLTIERAVVMKLKDVVSHLVHEMAQNDPEIHAIEQKMNAMLSDAIHIEVETRVKKRLENAASPAAAEHALRAQLEMARNTFATKEKVIEQLQAHIDRRAMYFQTFDGLLESACADGGEDGLGAGGPLTDLLNFAHDLNDKDIEVFEQAVEDLQQGLVTNGSITKMQDELAEMIVKEEGATKEGATDAEKQLENPDCNSDHTHYTASLPDLLRQQHIMKDLGTSRSNPFDLSRRPRSFATNPESKRQKKDVKEAQRVTTRSSTRASGLTDLVDAPKKLRKQRQDVKETPSETSEETSSRPNMRAQPEPTFADMMTGFDTKLPVQAKSSPPPSIIKQPAPQMSFDRANVDEPLAAGKRESVNDMPASTQPLSVHPSAPDEQSTTEINQVAASPASSQQPAPTLASEGIDDTADLPEHPPTSAYPAQKQIDGFISEALGPGIGDQVRNIFKSAMLNMSLWILQHPPTLATPSLTLPLASLINLNEKNSRAANKSLEAALDSYNLTDVNLTPKAIEHYQLLDKQEKERQEFLEGMVEMLRAPERAEEKIVKEVMRMRDEMLVKRDVWDDEERDVVMEDEVDEVDETLE</sequence>
<proteinExistence type="predicted"/>
<feature type="compositionally biased region" description="Basic and acidic residues" evidence="1">
    <location>
        <begin position="288"/>
        <end position="304"/>
    </location>
</feature>
<feature type="region of interest" description="Disordered" evidence="1">
    <location>
        <begin position="194"/>
        <end position="225"/>
    </location>
</feature>
<organism evidence="2 3">
    <name type="scientific">Aureobasidium pullulans</name>
    <name type="common">Black yeast</name>
    <name type="synonym">Pullularia pullulans</name>
    <dbReference type="NCBI Taxonomy" id="5580"/>
    <lineage>
        <taxon>Eukaryota</taxon>
        <taxon>Fungi</taxon>
        <taxon>Dikarya</taxon>
        <taxon>Ascomycota</taxon>
        <taxon>Pezizomycotina</taxon>
        <taxon>Dothideomycetes</taxon>
        <taxon>Dothideomycetidae</taxon>
        <taxon>Dothideales</taxon>
        <taxon>Saccotheciaceae</taxon>
        <taxon>Aureobasidium</taxon>
    </lineage>
</organism>
<feature type="compositionally biased region" description="Basic and acidic residues" evidence="1">
    <location>
        <begin position="194"/>
        <end position="218"/>
    </location>
</feature>
<reference evidence="2 3" key="1">
    <citation type="submission" date="2018-10" db="EMBL/GenBank/DDBJ databases">
        <title>Fifty Aureobasidium pullulans genomes reveal a recombining polyextremotolerant generalist.</title>
        <authorList>
            <person name="Gostincar C."/>
            <person name="Turk M."/>
            <person name="Zajc J."/>
            <person name="Gunde-Cimerman N."/>
        </authorList>
    </citation>
    <scope>NUCLEOTIDE SEQUENCE [LARGE SCALE GENOMIC DNA]</scope>
    <source>
        <strain evidence="2 3">EXF-3403</strain>
    </source>
</reference>
<feature type="region of interest" description="Disordered" evidence="1">
    <location>
        <begin position="237"/>
        <end position="357"/>
    </location>
</feature>
<dbReference type="AlphaFoldDB" id="A0A4S9XYZ8"/>
<gene>
    <name evidence="2" type="ORF">D6C84_03226</name>
</gene>
<comment type="caution">
    <text evidence="2">The sequence shown here is derived from an EMBL/GenBank/DDBJ whole genome shotgun (WGS) entry which is preliminary data.</text>
</comment>
<name>A0A4S9XYZ8_AURPU</name>
<dbReference type="Proteomes" id="UP000310039">
    <property type="component" value="Unassembled WGS sequence"/>
</dbReference>
<evidence type="ECO:0000313" key="3">
    <source>
        <dbReference type="Proteomes" id="UP000310039"/>
    </source>
</evidence>
<protein>
    <submittedName>
        <fullName evidence="2">Uncharacterized protein</fullName>
    </submittedName>
</protein>
<feature type="region of interest" description="Disordered" evidence="1">
    <location>
        <begin position="374"/>
        <end position="438"/>
    </location>
</feature>